<accession>A0A7R9PGD1</accession>
<dbReference type="PANTHER" id="PTHR12448:SF0">
    <property type="entry name" value="ATP SYNTHASE SUBUNIT EPSILON, MITOCHONDRIAL"/>
    <property type="match status" value="1"/>
</dbReference>
<dbReference type="PANTHER" id="PTHR12448">
    <property type="entry name" value="ATP SYNTHASE EPSILON CHAIN, MITOCHONDRIAL"/>
    <property type="match status" value="1"/>
</dbReference>
<gene>
    <name evidence="3" type="ORF">TGEB3V08_LOCUS103</name>
</gene>
<dbReference type="AlphaFoldDB" id="A0A7R9PGD1"/>
<organism evidence="3">
    <name type="scientific">Timema genevievae</name>
    <name type="common">Walking stick</name>
    <dbReference type="NCBI Taxonomy" id="629358"/>
    <lineage>
        <taxon>Eukaryota</taxon>
        <taxon>Metazoa</taxon>
        <taxon>Ecdysozoa</taxon>
        <taxon>Arthropoda</taxon>
        <taxon>Hexapoda</taxon>
        <taxon>Insecta</taxon>
        <taxon>Pterygota</taxon>
        <taxon>Neoptera</taxon>
        <taxon>Polyneoptera</taxon>
        <taxon>Phasmatodea</taxon>
        <taxon>Timematodea</taxon>
        <taxon>Timematoidea</taxon>
        <taxon>Timematidae</taxon>
        <taxon>Timema</taxon>
    </lineage>
</organism>
<dbReference type="CDD" id="cd12153">
    <property type="entry name" value="F1-ATPase_epsilon"/>
    <property type="match status" value="1"/>
</dbReference>
<dbReference type="EMBL" id="OE839114">
    <property type="protein sequence ID" value="CAD7585603.1"/>
    <property type="molecule type" value="Genomic_DNA"/>
</dbReference>
<dbReference type="Pfam" id="PF04627">
    <property type="entry name" value="ATP-synt_Eps"/>
    <property type="match status" value="1"/>
</dbReference>
<dbReference type="GO" id="GO:0046933">
    <property type="term" value="F:proton-transporting ATP synthase activity, rotational mechanism"/>
    <property type="evidence" value="ECO:0007669"/>
    <property type="project" value="InterPro"/>
</dbReference>
<dbReference type="GO" id="GO:0045259">
    <property type="term" value="C:proton-transporting ATP synthase complex"/>
    <property type="evidence" value="ECO:0007669"/>
    <property type="project" value="InterPro"/>
</dbReference>
<dbReference type="GO" id="GO:0005743">
    <property type="term" value="C:mitochondrial inner membrane"/>
    <property type="evidence" value="ECO:0007669"/>
    <property type="project" value="InterPro"/>
</dbReference>
<name>A0A7R9PGD1_TIMGE</name>
<sequence>MIVQVVYEKRQTPHQQLVKGNLPSPLVSRACEGCIGTLRDYSDGSTLDHVIANATIDYVNYSNIAARLLRKALKPELRADAAKREDSTVRFTPWKDGKSQKHLTTAAAQEKQ</sequence>
<dbReference type="Gene3D" id="1.10.1620.20">
    <property type="entry name" value="ATP synthase, F1 complex, epsilon subunit superfamily, mitochondrial"/>
    <property type="match status" value="1"/>
</dbReference>
<feature type="compositionally biased region" description="Basic and acidic residues" evidence="2">
    <location>
        <begin position="79"/>
        <end position="99"/>
    </location>
</feature>
<dbReference type="InterPro" id="IPR006721">
    <property type="entry name" value="ATP_synth_F1_esu_mt"/>
</dbReference>
<proteinExistence type="inferred from homology"/>
<evidence type="ECO:0000256" key="2">
    <source>
        <dbReference type="SAM" id="MobiDB-lite"/>
    </source>
</evidence>
<feature type="region of interest" description="Disordered" evidence="2">
    <location>
        <begin position="79"/>
        <end position="112"/>
    </location>
</feature>
<feature type="compositionally biased region" description="Polar residues" evidence="2">
    <location>
        <begin position="102"/>
        <end position="112"/>
    </location>
</feature>
<reference evidence="3" key="1">
    <citation type="submission" date="2020-11" db="EMBL/GenBank/DDBJ databases">
        <authorList>
            <person name="Tran Van P."/>
        </authorList>
    </citation>
    <scope>NUCLEOTIDE SEQUENCE</scope>
</reference>
<evidence type="ECO:0000313" key="3">
    <source>
        <dbReference type="EMBL" id="CAD7585603.1"/>
    </source>
</evidence>
<dbReference type="InterPro" id="IPR036742">
    <property type="entry name" value="ATP_synth_F1_esu_sf_mt"/>
</dbReference>
<dbReference type="SUPFAM" id="SSF48690">
    <property type="entry name" value="Epsilon subunit of mitochondrial F1F0-ATP synthase"/>
    <property type="match status" value="1"/>
</dbReference>
<comment type="similarity">
    <text evidence="1">Belongs to the eukaryotic ATPase epsilon family.</text>
</comment>
<evidence type="ECO:0000256" key="1">
    <source>
        <dbReference type="ARBA" id="ARBA00009502"/>
    </source>
</evidence>
<dbReference type="GO" id="GO:0042776">
    <property type="term" value="P:proton motive force-driven mitochondrial ATP synthesis"/>
    <property type="evidence" value="ECO:0007669"/>
    <property type="project" value="TreeGrafter"/>
</dbReference>
<protein>
    <submittedName>
        <fullName evidence="3">Uncharacterized protein</fullName>
    </submittedName>
</protein>